<evidence type="ECO:0000256" key="7">
    <source>
        <dbReference type="ARBA" id="ARBA00023125"/>
    </source>
</evidence>
<dbReference type="InterPro" id="IPR033599">
    <property type="entry name" value="TAF1B/Rrn7"/>
</dbReference>
<comment type="caution">
    <text evidence="13">The sequence shown here is derived from an EMBL/GenBank/DDBJ whole genome shotgun (WGS) entry which is preliminary data.</text>
</comment>
<dbReference type="EMBL" id="JAACJM010000129">
    <property type="protein sequence ID" value="KAF5344129.1"/>
    <property type="molecule type" value="Genomic_DNA"/>
</dbReference>
<dbReference type="Pfam" id="PF20644">
    <property type="entry name" value="Rrn7_cyclin_N"/>
    <property type="match status" value="1"/>
</dbReference>
<gene>
    <name evidence="13" type="ORF">D9758_008864</name>
</gene>
<evidence type="ECO:0000256" key="9">
    <source>
        <dbReference type="ARBA" id="ARBA00023242"/>
    </source>
</evidence>
<evidence type="ECO:0000256" key="2">
    <source>
        <dbReference type="ARBA" id="ARBA00006899"/>
    </source>
</evidence>
<evidence type="ECO:0000256" key="8">
    <source>
        <dbReference type="ARBA" id="ARBA00023163"/>
    </source>
</evidence>
<feature type="region of interest" description="Disordered" evidence="10">
    <location>
        <begin position="146"/>
        <end position="179"/>
    </location>
</feature>
<comment type="subcellular location">
    <subcellularLocation>
        <location evidence="1">Nucleus</location>
        <location evidence="1">Nucleolus</location>
    </subcellularLocation>
</comment>
<proteinExistence type="inferred from homology"/>
<evidence type="ECO:0000256" key="4">
    <source>
        <dbReference type="ARBA" id="ARBA00022771"/>
    </source>
</evidence>
<feature type="domain" description="Rrn7/TAF1B N-terminal cyclin" evidence="11">
    <location>
        <begin position="44"/>
        <end position="223"/>
    </location>
</feature>
<evidence type="ECO:0000259" key="11">
    <source>
        <dbReference type="Pfam" id="PF20644"/>
    </source>
</evidence>
<evidence type="ECO:0000256" key="3">
    <source>
        <dbReference type="ARBA" id="ARBA00022723"/>
    </source>
</evidence>
<keyword evidence="7" id="KW-0238">DNA-binding</keyword>
<dbReference type="AlphaFoldDB" id="A0A8H5FP96"/>
<name>A0A8H5FP96_9AGAR</name>
<keyword evidence="14" id="KW-1185">Reference proteome</keyword>
<evidence type="ECO:0000259" key="12">
    <source>
        <dbReference type="Pfam" id="PF20645"/>
    </source>
</evidence>
<keyword evidence="8" id="KW-0804">Transcription</keyword>
<feature type="region of interest" description="Disordered" evidence="10">
    <location>
        <begin position="93"/>
        <end position="133"/>
    </location>
</feature>
<reference evidence="13 14" key="1">
    <citation type="journal article" date="2020" name="ISME J.">
        <title>Uncovering the hidden diversity of litter-decomposition mechanisms in mushroom-forming fungi.</title>
        <authorList>
            <person name="Floudas D."/>
            <person name="Bentzer J."/>
            <person name="Ahren D."/>
            <person name="Johansson T."/>
            <person name="Persson P."/>
            <person name="Tunlid A."/>
        </authorList>
    </citation>
    <scope>NUCLEOTIDE SEQUENCE [LARGE SCALE GENOMIC DNA]</scope>
    <source>
        <strain evidence="13 14">CBS 291.85</strain>
    </source>
</reference>
<keyword evidence="4" id="KW-0863">Zinc-finger</keyword>
<dbReference type="GO" id="GO:0070860">
    <property type="term" value="C:RNA polymerase I core factor complex"/>
    <property type="evidence" value="ECO:0007669"/>
    <property type="project" value="InterPro"/>
</dbReference>
<evidence type="ECO:0000313" key="13">
    <source>
        <dbReference type="EMBL" id="KAF5344129.1"/>
    </source>
</evidence>
<protein>
    <submittedName>
        <fullName evidence="13">Uncharacterized protein</fullName>
    </submittedName>
</protein>
<evidence type="ECO:0000256" key="1">
    <source>
        <dbReference type="ARBA" id="ARBA00004604"/>
    </source>
</evidence>
<dbReference type="GO" id="GO:0008270">
    <property type="term" value="F:zinc ion binding"/>
    <property type="evidence" value="ECO:0007669"/>
    <property type="project" value="UniProtKB-KW"/>
</dbReference>
<dbReference type="PANTHER" id="PTHR31576">
    <property type="entry name" value="TATA BOX-BINDING PROTEIN-ASSOCIATED FACTOR RNA POLYMERASE I SUBUNIT B"/>
    <property type="match status" value="1"/>
</dbReference>
<dbReference type="Pfam" id="PF20645">
    <property type="entry name" value="Rrn7_cyclin_C"/>
    <property type="match status" value="1"/>
</dbReference>
<keyword evidence="6" id="KW-0805">Transcription regulation</keyword>
<feature type="domain" description="Rrn7/TAF1B C-terminal cyclin" evidence="12">
    <location>
        <begin position="243"/>
        <end position="355"/>
    </location>
</feature>
<feature type="compositionally biased region" description="Basic residues" evidence="10">
    <location>
        <begin position="1"/>
        <end position="21"/>
    </location>
</feature>
<keyword evidence="9" id="KW-0539">Nucleus</keyword>
<dbReference type="Proteomes" id="UP000559256">
    <property type="component" value="Unassembled WGS sequence"/>
</dbReference>
<feature type="region of interest" description="Disordered" evidence="10">
    <location>
        <begin position="1"/>
        <end position="27"/>
    </location>
</feature>
<evidence type="ECO:0000313" key="14">
    <source>
        <dbReference type="Proteomes" id="UP000559256"/>
    </source>
</evidence>
<keyword evidence="5" id="KW-0862">Zinc</keyword>
<evidence type="ECO:0000256" key="10">
    <source>
        <dbReference type="SAM" id="MobiDB-lite"/>
    </source>
</evidence>
<dbReference type="PANTHER" id="PTHR31576:SF2">
    <property type="entry name" value="TATA BOX-BINDING PROTEIN-ASSOCIATED FACTOR RNA POLYMERASE I SUBUNIT B"/>
    <property type="match status" value="1"/>
</dbReference>
<dbReference type="GO" id="GO:0001164">
    <property type="term" value="F:RNA polymerase I core promoter sequence-specific DNA binding"/>
    <property type="evidence" value="ECO:0007669"/>
    <property type="project" value="InterPro"/>
</dbReference>
<sequence>MGSQHVLKKRTLRSAKKKKERQSRANPELYHGVEGRYLYFQCQQYILRKQIAAVAELWSLPPEFEIICRDIWILHLSMLPDPVPEDPFLERQLHGKRDSERQASSARPESSRTLFPFSSEDDTDQDKSGKNDDADQDLELAELLRQNSETSSQEESGDERPTANESTTTRTRGRSENEGPATNLAVLMVALWTMRVPVLYRDFTRHIESYELPYLDAVRLLPKDMFLHLTKHNIQALSPAHAPDTINLHKLTSRLAKNLFSRYNIATPEANAAPIIWRVVQGLGGTPTLYRLTKRLSDVLSLPLALHPSLVPGLRRFKQKDPEYHKYDNAPVEIGFLAVTIIVLKLVYGLDDKTR</sequence>
<organism evidence="13 14">
    <name type="scientific">Tetrapyrgos nigripes</name>
    <dbReference type="NCBI Taxonomy" id="182062"/>
    <lineage>
        <taxon>Eukaryota</taxon>
        <taxon>Fungi</taxon>
        <taxon>Dikarya</taxon>
        <taxon>Basidiomycota</taxon>
        <taxon>Agaricomycotina</taxon>
        <taxon>Agaricomycetes</taxon>
        <taxon>Agaricomycetidae</taxon>
        <taxon>Agaricales</taxon>
        <taxon>Marasmiineae</taxon>
        <taxon>Marasmiaceae</taxon>
        <taxon>Tetrapyrgos</taxon>
    </lineage>
</organism>
<keyword evidence="3" id="KW-0479">Metal-binding</keyword>
<evidence type="ECO:0000256" key="6">
    <source>
        <dbReference type="ARBA" id="ARBA00023015"/>
    </source>
</evidence>
<accession>A0A8H5FP96</accession>
<evidence type="ECO:0000256" key="5">
    <source>
        <dbReference type="ARBA" id="ARBA00022833"/>
    </source>
</evidence>
<feature type="compositionally biased region" description="Polar residues" evidence="10">
    <location>
        <begin position="102"/>
        <end position="113"/>
    </location>
</feature>
<dbReference type="InterPro" id="IPR048538">
    <property type="entry name" value="Rrn7_cyclin_C"/>
</dbReference>
<dbReference type="GO" id="GO:0042790">
    <property type="term" value="P:nucleolar large rRNA transcription by RNA polymerase I"/>
    <property type="evidence" value="ECO:0007669"/>
    <property type="project" value="TreeGrafter"/>
</dbReference>
<comment type="similarity">
    <text evidence="2">Belongs to the RRN7/TAF1B family.</text>
</comment>
<dbReference type="InterPro" id="IPR048540">
    <property type="entry name" value="Rrn7_cyclin_N"/>
</dbReference>
<dbReference type="OrthoDB" id="428577at2759"/>